<evidence type="ECO:0000313" key="8">
    <source>
        <dbReference type="EMBL" id="CAI9094926.1"/>
    </source>
</evidence>
<dbReference type="PANTHER" id="PTHR31451">
    <property type="match status" value="1"/>
</dbReference>
<keyword evidence="5" id="KW-0326">Glycosidase</keyword>
<keyword evidence="6" id="KW-0472">Membrane</keyword>
<name>A0AAV1CHX6_OLDCO</name>
<keyword evidence="6" id="KW-0812">Transmembrane</keyword>
<evidence type="ECO:0000259" key="7">
    <source>
        <dbReference type="Pfam" id="PF26410"/>
    </source>
</evidence>
<evidence type="ECO:0000256" key="6">
    <source>
        <dbReference type="SAM" id="Phobius"/>
    </source>
</evidence>
<dbReference type="InterPro" id="IPR045053">
    <property type="entry name" value="MAN-like"/>
</dbReference>
<evidence type="ECO:0000256" key="3">
    <source>
        <dbReference type="ARBA" id="ARBA00012706"/>
    </source>
</evidence>
<keyword evidence="9" id="KW-1185">Reference proteome</keyword>
<evidence type="ECO:0000256" key="1">
    <source>
        <dbReference type="ARBA" id="ARBA00001678"/>
    </source>
</evidence>
<comment type="catalytic activity">
    <reaction evidence="1">
        <text>Random hydrolysis of (1-&gt;4)-beta-D-mannosidic linkages in mannans, galactomannans and glucomannans.</text>
        <dbReference type="EC" id="3.2.1.78"/>
    </reaction>
</comment>
<evidence type="ECO:0000256" key="4">
    <source>
        <dbReference type="ARBA" id="ARBA00022801"/>
    </source>
</evidence>
<reference evidence="8" key="1">
    <citation type="submission" date="2023-03" db="EMBL/GenBank/DDBJ databases">
        <authorList>
            <person name="Julca I."/>
        </authorList>
    </citation>
    <scope>NUCLEOTIDE SEQUENCE</scope>
</reference>
<gene>
    <name evidence="8" type="ORF">OLC1_LOCUS6002</name>
</gene>
<feature type="domain" description="Glycoside hydrolase family 5" evidence="7">
    <location>
        <begin position="81"/>
        <end position="133"/>
    </location>
</feature>
<dbReference type="EC" id="3.2.1.78" evidence="3"/>
<protein>
    <recommendedName>
        <fullName evidence="3">mannan endo-1,4-beta-mannosidase</fullName>
        <ecNumber evidence="3">3.2.1.78</ecNumber>
    </recommendedName>
</protein>
<dbReference type="InterPro" id="IPR017853">
    <property type="entry name" value="GH"/>
</dbReference>
<sequence length="148" mass="16742">MTSISTTEGWIPAVLMVLYSVIYALMTILLKLAAHDGMDLRVAATYRFVFGAVPNASLLSSSRGLTVCRTWAFNDGQWHVLQKSSSVYDEQVFQALDLVVSEARKFKIRLILPLVNNWDAYGCKKQYVQWEIRASHSQGAVSWIKLIR</sequence>
<comment type="similarity">
    <text evidence="2">Belongs to the glycosyl hydrolase 5 (cellulase A) family.</text>
</comment>
<dbReference type="PANTHER" id="PTHR31451:SF54">
    <property type="entry name" value="MANNAN ENDO-1,4-BETA-MANNOSIDASE 6"/>
    <property type="match status" value="1"/>
</dbReference>
<keyword evidence="6" id="KW-1133">Transmembrane helix</keyword>
<dbReference type="EMBL" id="OX459119">
    <property type="protein sequence ID" value="CAI9094926.1"/>
    <property type="molecule type" value="Genomic_DNA"/>
</dbReference>
<feature type="transmembrane region" description="Helical" evidence="6">
    <location>
        <begin position="12"/>
        <end position="33"/>
    </location>
</feature>
<dbReference type="Proteomes" id="UP001161247">
    <property type="component" value="Chromosome 2"/>
</dbReference>
<dbReference type="Pfam" id="PF26410">
    <property type="entry name" value="GH5_mannosidase"/>
    <property type="match status" value="1"/>
</dbReference>
<dbReference type="GO" id="GO:0016985">
    <property type="term" value="F:mannan endo-1,4-beta-mannosidase activity"/>
    <property type="evidence" value="ECO:0007669"/>
    <property type="project" value="UniProtKB-EC"/>
</dbReference>
<evidence type="ECO:0000256" key="5">
    <source>
        <dbReference type="ARBA" id="ARBA00023295"/>
    </source>
</evidence>
<keyword evidence="4" id="KW-0378">Hydrolase</keyword>
<organism evidence="8 9">
    <name type="scientific">Oldenlandia corymbosa var. corymbosa</name>
    <dbReference type="NCBI Taxonomy" id="529605"/>
    <lineage>
        <taxon>Eukaryota</taxon>
        <taxon>Viridiplantae</taxon>
        <taxon>Streptophyta</taxon>
        <taxon>Embryophyta</taxon>
        <taxon>Tracheophyta</taxon>
        <taxon>Spermatophyta</taxon>
        <taxon>Magnoliopsida</taxon>
        <taxon>eudicotyledons</taxon>
        <taxon>Gunneridae</taxon>
        <taxon>Pentapetalae</taxon>
        <taxon>asterids</taxon>
        <taxon>lamiids</taxon>
        <taxon>Gentianales</taxon>
        <taxon>Rubiaceae</taxon>
        <taxon>Rubioideae</taxon>
        <taxon>Spermacoceae</taxon>
        <taxon>Hedyotis-Oldenlandia complex</taxon>
        <taxon>Oldenlandia</taxon>
    </lineage>
</organism>
<dbReference type="AlphaFoldDB" id="A0AAV1CHX6"/>
<proteinExistence type="inferred from homology"/>
<evidence type="ECO:0000313" key="9">
    <source>
        <dbReference type="Proteomes" id="UP001161247"/>
    </source>
</evidence>
<accession>A0AAV1CHX6</accession>
<dbReference type="SUPFAM" id="SSF51445">
    <property type="entry name" value="(Trans)glycosidases"/>
    <property type="match status" value="1"/>
</dbReference>
<evidence type="ECO:0000256" key="2">
    <source>
        <dbReference type="ARBA" id="ARBA00005641"/>
    </source>
</evidence>
<dbReference type="Gene3D" id="3.20.20.80">
    <property type="entry name" value="Glycosidases"/>
    <property type="match status" value="1"/>
</dbReference>
<dbReference type="InterPro" id="IPR001547">
    <property type="entry name" value="Glyco_hydro_5"/>
</dbReference>